<dbReference type="STRING" id="1142394.PSMK_13230"/>
<dbReference type="Pfam" id="PF20097">
    <property type="entry name" value="DUF6487"/>
    <property type="match status" value="1"/>
</dbReference>
<protein>
    <recommendedName>
        <fullName evidence="1">DUF6487 domain-containing protein</fullName>
    </recommendedName>
</protein>
<reference evidence="2 3" key="1">
    <citation type="submission" date="2012-02" db="EMBL/GenBank/DDBJ databases">
        <title>Complete genome sequence of Phycisphaera mikurensis NBRC 102666.</title>
        <authorList>
            <person name="Ankai A."/>
            <person name="Hosoyama A."/>
            <person name="Terui Y."/>
            <person name="Sekine M."/>
            <person name="Fukai R."/>
            <person name="Kato Y."/>
            <person name="Nakamura S."/>
            <person name="Yamada-Narita S."/>
            <person name="Kawakoshi A."/>
            <person name="Fukunaga Y."/>
            <person name="Yamazaki S."/>
            <person name="Fujita N."/>
        </authorList>
    </citation>
    <scope>NUCLEOTIDE SEQUENCE [LARGE SCALE GENOMIC DNA]</scope>
    <source>
        <strain evidence="3">NBRC 102666 / KCTC 22515 / FYK2301M01</strain>
    </source>
</reference>
<dbReference type="InterPro" id="IPR045504">
    <property type="entry name" value="DUF6487"/>
</dbReference>
<sequence length="101" mass="11374">MSDPHAPADEEEALRCPSCDGWQQAGFVAVSEGLLWLRNAEGPSDFAEAIPGTSAILKANRLPAWRCQRCELVTMRVGRDPRRRRATRKKTRLLETAFHEI</sequence>
<proteinExistence type="predicted"/>
<keyword evidence="3" id="KW-1185">Reference proteome</keyword>
<accession>I0IDZ4</accession>
<gene>
    <name evidence="2" type="ordered locus">PSMK_13230</name>
</gene>
<dbReference type="RefSeq" id="WP_014436701.1">
    <property type="nucleotide sequence ID" value="NC_017080.1"/>
</dbReference>
<dbReference type="EMBL" id="AP012338">
    <property type="protein sequence ID" value="BAM03482.1"/>
    <property type="molecule type" value="Genomic_DNA"/>
</dbReference>
<feature type="domain" description="DUF6487" evidence="1">
    <location>
        <begin position="16"/>
        <end position="76"/>
    </location>
</feature>
<dbReference type="Proteomes" id="UP000007881">
    <property type="component" value="Chromosome"/>
</dbReference>
<organism evidence="2 3">
    <name type="scientific">Phycisphaera mikurensis (strain NBRC 102666 / KCTC 22515 / FYK2301M01)</name>
    <dbReference type="NCBI Taxonomy" id="1142394"/>
    <lineage>
        <taxon>Bacteria</taxon>
        <taxon>Pseudomonadati</taxon>
        <taxon>Planctomycetota</taxon>
        <taxon>Phycisphaerae</taxon>
        <taxon>Phycisphaerales</taxon>
        <taxon>Phycisphaeraceae</taxon>
        <taxon>Phycisphaera</taxon>
    </lineage>
</organism>
<dbReference type="KEGG" id="phm:PSMK_13230"/>
<dbReference type="OrthoDB" id="384892at2"/>
<evidence type="ECO:0000259" key="1">
    <source>
        <dbReference type="Pfam" id="PF20097"/>
    </source>
</evidence>
<evidence type="ECO:0000313" key="3">
    <source>
        <dbReference type="Proteomes" id="UP000007881"/>
    </source>
</evidence>
<dbReference type="AlphaFoldDB" id="I0IDZ4"/>
<name>I0IDZ4_PHYMF</name>
<evidence type="ECO:0000313" key="2">
    <source>
        <dbReference type="EMBL" id="BAM03482.1"/>
    </source>
</evidence>
<dbReference type="HOGENOM" id="CLU_2288939_0_0_0"/>